<feature type="transmembrane region" description="Helical" evidence="6">
    <location>
        <begin position="628"/>
        <end position="648"/>
    </location>
</feature>
<dbReference type="InterPro" id="IPR003945">
    <property type="entry name" value="NU5C-like"/>
</dbReference>
<feature type="transmembrane region" description="Helical" evidence="6">
    <location>
        <begin position="6"/>
        <end position="25"/>
    </location>
</feature>
<keyword evidence="10" id="KW-1185">Reference proteome</keyword>
<dbReference type="GO" id="GO:0042773">
    <property type="term" value="P:ATP synthesis coupled electron transport"/>
    <property type="evidence" value="ECO:0007669"/>
    <property type="project" value="InterPro"/>
</dbReference>
<feature type="transmembrane region" description="Helical" evidence="6">
    <location>
        <begin position="32"/>
        <end position="53"/>
    </location>
</feature>
<dbReference type="STRING" id="320771.Cflav_PD3852"/>
<organism evidence="9 10">
    <name type="scientific">Pedosphaera parvula (strain Ellin514)</name>
    <dbReference type="NCBI Taxonomy" id="320771"/>
    <lineage>
        <taxon>Bacteria</taxon>
        <taxon>Pseudomonadati</taxon>
        <taxon>Verrucomicrobiota</taxon>
        <taxon>Pedosphaerae</taxon>
        <taxon>Pedosphaerales</taxon>
        <taxon>Pedosphaeraceae</taxon>
        <taxon>Pedosphaera</taxon>
    </lineage>
</organism>
<feature type="transmembrane region" description="Helical" evidence="6">
    <location>
        <begin position="397"/>
        <end position="419"/>
    </location>
</feature>
<feature type="domain" description="NADH-Ubiquinone oxidoreductase (complex I) chain 5 N-terminal" evidence="8">
    <location>
        <begin position="73"/>
        <end position="123"/>
    </location>
</feature>
<reference evidence="9 10" key="1">
    <citation type="journal article" date="2011" name="J. Bacteriol.">
        <title>Genome sequence of 'Pedosphaera parvula' Ellin514, an aerobic Verrucomicrobial isolate from pasture soil.</title>
        <authorList>
            <person name="Kant R."/>
            <person name="van Passel M.W."/>
            <person name="Sangwan P."/>
            <person name="Palva A."/>
            <person name="Lucas S."/>
            <person name="Copeland A."/>
            <person name="Lapidus A."/>
            <person name="Glavina Del Rio T."/>
            <person name="Dalin E."/>
            <person name="Tice H."/>
            <person name="Bruce D."/>
            <person name="Goodwin L."/>
            <person name="Pitluck S."/>
            <person name="Chertkov O."/>
            <person name="Larimer F.W."/>
            <person name="Land M.L."/>
            <person name="Hauser L."/>
            <person name="Brettin T.S."/>
            <person name="Detter J.C."/>
            <person name="Han S."/>
            <person name="de Vos W.M."/>
            <person name="Janssen P.H."/>
            <person name="Smidt H."/>
        </authorList>
    </citation>
    <scope>NUCLEOTIDE SEQUENCE [LARGE SCALE GENOMIC DNA]</scope>
    <source>
        <strain evidence="9 10">Ellin514</strain>
    </source>
</reference>
<feature type="domain" description="NADH:quinone oxidoreductase/Mrp antiporter transmembrane" evidence="7">
    <location>
        <begin position="139"/>
        <end position="432"/>
    </location>
</feature>
<sequence length="708" mass="77695" precursor="true">MSWIAQNLWLIPVLPLMAAGVTALTKQPYRRFASALAIGSMVGALFLSCIAFASTLGRPSSAPNFHEVYNFNWFQIGESSLRLGWVLDPLAAIMLVMVSFVGLLIFIYSVGYMAHDENFTRFFCFLSLFAAAMLGLLIANNLLLLFMCWELVGLASYLLIGFWYQKPSAAAAAKKAFITTRIGDVLFFLGILYLYSQSGTLLFYDHGQGCLENSVLRELVGRTTVGGMAVTTGIGLLIFCGAIGKSGQVPLHVWLPDAMEGPTPVSALIHAATMVAAGVFLIARVYPLLNPSAAGVMGSSAALTAVAWVGAITAVFAACIAVAQTDIKRILAYSTVSQLGFMMMGLGTGGVSVGIFHLITHAFFKALLFLGAGSVIHGCHEEQDIRRMGGLKRFMPITFATYAIGMMALSGVPIFFSGFWSKDAILSAAHDWPLSRGPYYLGIIGALLTAFYMTRQVCYVFFGSYRGATTCAKPAPFANHTAGDSEGHEHNLEPELVPHESPAVMTWPLIILSAFAIVLGFLGTPAWPWFQSFLLGDESKLDFRSLLNIEEGWILLVSSVVALTGIYIGWWLYGRKPMASLDEKDFLERVQPDIYTLLQNKFYVDDFYDYTIIRFNAWFAKFCDTVDYWVFNFAVVAVSFLVIGLAWLNKFVDDYVINLGFDEGSRDIRKAGGWISRLQDGQVQNYLRVIGIALVVLVLVLIWGCRSS</sequence>
<feature type="transmembrane region" description="Helical" evidence="6">
    <location>
        <begin position="686"/>
        <end position="705"/>
    </location>
</feature>
<feature type="transmembrane region" description="Helical" evidence="6">
    <location>
        <begin position="144"/>
        <end position="164"/>
    </location>
</feature>
<dbReference type="Gene3D" id="1.20.5.2700">
    <property type="match status" value="1"/>
</dbReference>
<comment type="caution">
    <text evidence="9">The sequence shown here is derived from an EMBL/GenBank/DDBJ whole genome shotgun (WGS) entry which is preliminary data.</text>
</comment>
<gene>
    <name evidence="9" type="ORF">Cflav_PD3852</name>
</gene>
<dbReference type="RefSeq" id="WP_007414719.1">
    <property type="nucleotide sequence ID" value="NZ_ABOX02000011.1"/>
</dbReference>
<dbReference type="InterPro" id="IPR001516">
    <property type="entry name" value="Proton_antipo_N"/>
</dbReference>
<dbReference type="EC" id="1.6.5.11" evidence="9"/>
<evidence type="ECO:0000256" key="4">
    <source>
        <dbReference type="ARBA" id="ARBA00023136"/>
    </source>
</evidence>
<feature type="transmembrane region" description="Helical" evidence="6">
    <location>
        <begin position="122"/>
        <end position="138"/>
    </location>
</feature>
<keyword evidence="3 6" id="KW-1133">Transmembrane helix</keyword>
<accession>B9XFX3</accession>
<dbReference type="Proteomes" id="UP000003688">
    <property type="component" value="Unassembled WGS sequence"/>
</dbReference>
<evidence type="ECO:0000256" key="6">
    <source>
        <dbReference type="SAM" id="Phobius"/>
    </source>
</evidence>
<dbReference type="GO" id="GO:0016020">
    <property type="term" value="C:membrane"/>
    <property type="evidence" value="ECO:0007669"/>
    <property type="project" value="UniProtKB-SubCell"/>
</dbReference>
<dbReference type="InterPro" id="IPR001750">
    <property type="entry name" value="ND/Mrp_TM"/>
</dbReference>
<feature type="transmembrane region" description="Helical" evidence="6">
    <location>
        <begin position="265"/>
        <end position="289"/>
    </location>
</feature>
<evidence type="ECO:0000256" key="3">
    <source>
        <dbReference type="ARBA" id="ARBA00022989"/>
    </source>
</evidence>
<dbReference type="NCBIfam" id="TIGR01974">
    <property type="entry name" value="NDH_I_L"/>
    <property type="match status" value="1"/>
</dbReference>
<dbReference type="OrthoDB" id="9807568at2"/>
<keyword evidence="2 5" id="KW-0812">Transmembrane</keyword>
<evidence type="ECO:0000259" key="7">
    <source>
        <dbReference type="Pfam" id="PF00361"/>
    </source>
</evidence>
<comment type="subcellular location">
    <subcellularLocation>
        <location evidence="1">Endomembrane system</location>
        <topology evidence="1">Multi-pass membrane protein</topology>
    </subcellularLocation>
    <subcellularLocation>
        <location evidence="5">Membrane</location>
        <topology evidence="5">Multi-pass membrane protein</topology>
    </subcellularLocation>
</comment>
<evidence type="ECO:0000259" key="8">
    <source>
        <dbReference type="Pfam" id="PF00662"/>
    </source>
</evidence>
<feature type="transmembrane region" description="Helical" evidence="6">
    <location>
        <begin position="439"/>
        <end position="462"/>
    </location>
</feature>
<dbReference type="PANTHER" id="PTHR42829:SF2">
    <property type="entry name" value="NADH-UBIQUINONE OXIDOREDUCTASE CHAIN 5"/>
    <property type="match status" value="1"/>
</dbReference>
<dbReference type="AlphaFoldDB" id="B9XFX3"/>
<feature type="transmembrane region" description="Helical" evidence="6">
    <location>
        <begin position="301"/>
        <end position="323"/>
    </location>
</feature>
<evidence type="ECO:0000313" key="9">
    <source>
        <dbReference type="EMBL" id="EEF61135.1"/>
    </source>
</evidence>
<protein>
    <submittedName>
        <fullName evidence="9">Proton-translocating NADH-quinone oxidoreductase, chain L</fullName>
        <ecNumber evidence="9">1.6.5.11</ecNumber>
    </submittedName>
</protein>
<dbReference type="GO" id="GO:0008137">
    <property type="term" value="F:NADH dehydrogenase (ubiquinone) activity"/>
    <property type="evidence" value="ECO:0007669"/>
    <property type="project" value="InterPro"/>
</dbReference>
<dbReference type="PRINTS" id="PR01434">
    <property type="entry name" value="NADHDHGNASE5"/>
</dbReference>
<dbReference type="PRINTS" id="PR01435">
    <property type="entry name" value="NPOXDRDTASE5"/>
</dbReference>
<feature type="transmembrane region" description="Helical" evidence="6">
    <location>
        <begin position="224"/>
        <end position="244"/>
    </location>
</feature>
<dbReference type="InterPro" id="IPR018393">
    <property type="entry name" value="NADHpl_OxRdtase_5_subgr"/>
</dbReference>
<keyword evidence="4 6" id="KW-0472">Membrane</keyword>
<evidence type="ECO:0000256" key="1">
    <source>
        <dbReference type="ARBA" id="ARBA00004127"/>
    </source>
</evidence>
<dbReference type="PANTHER" id="PTHR42829">
    <property type="entry name" value="NADH-UBIQUINONE OXIDOREDUCTASE CHAIN 5"/>
    <property type="match status" value="1"/>
</dbReference>
<dbReference type="EMBL" id="ABOX02000011">
    <property type="protein sequence ID" value="EEF61135.1"/>
    <property type="molecule type" value="Genomic_DNA"/>
</dbReference>
<dbReference type="GO" id="GO:0003954">
    <property type="term" value="F:NADH dehydrogenase activity"/>
    <property type="evidence" value="ECO:0007669"/>
    <property type="project" value="TreeGrafter"/>
</dbReference>
<keyword evidence="9" id="KW-0560">Oxidoreductase</keyword>
<evidence type="ECO:0000256" key="2">
    <source>
        <dbReference type="ARBA" id="ARBA00022692"/>
    </source>
</evidence>
<feature type="transmembrane region" description="Helical" evidence="6">
    <location>
        <begin position="185"/>
        <end position="204"/>
    </location>
</feature>
<dbReference type="Pfam" id="PF00361">
    <property type="entry name" value="Proton_antipo_M"/>
    <property type="match status" value="1"/>
</dbReference>
<feature type="transmembrane region" description="Helical" evidence="6">
    <location>
        <begin position="509"/>
        <end position="530"/>
    </location>
</feature>
<dbReference type="Pfam" id="PF00662">
    <property type="entry name" value="Proton_antipo_N"/>
    <property type="match status" value="1"/>
</dbReference>
<dbReference type="NCBIfam" id="NF005141">
    <property type="entry name" value="PRK06590.1"/>
    <property type="match status" value="1"/>
</dbReference>
<evidence type="ECO:0000256" key="5">
    <source>
        <dbReference type="RuleBase" id="RU000320"/>
    </source>
</evidence>
<feature type="transmembrane region" description="Helical" evidence="6">
    <location>
        <begin position="90"/>
        <end position="110"/>
    </location>
</feature>
<name>B9XFX3_PEDPL</name>
<dbReference type="GO" id="GO:0012505">
    <property type="term" value="C:endomembrane system"/>
    <property type="evidence" value="ECO:0007669"/>
    <property type="project" value="UniProtKB-SubCell"/>
</dbReference>
<dbReference type="GO" id="GO:0015990">
    <property type="term" value="P:electron transport coupled proton transport"/>
    <property type="evidence" value="ECO:0007669"/>
    <property type="project" value="TreeGrafter"/>
</dbReference>
<feature type="transmembrane region" description="Helical" evidence="6">
    <location>
        <begin position="330"/>
        <end position="349"/>
    </location>
</feature>
<feature type="transmembrane region" description="Helical" evidence="6">
    <location>
        <begin position="355"/>
        <end position="376"/>
    </location>
</feature>
<feature type="transmembrane region" description="Helical" evidence="6">
    <location>
        <begin position="553"/>
        <end position="573"/>
    </location>
</feature>
<proteinExistence type="predicted"/>
<evidence type="ECO:0000313" key="10">
    <source>
        <dbReference type="Proteomes" id="UP000003688"/>
    </source>
</evidence>